<dbReference type="Gene3D" id="1.10.10.10">
    <property type="entry name" value="Winged helix-like DNA-binding domain superfamily/Winged helix DNA-binding domain"/>
    <property type="match status" value="1"/>
</dbReference>
<feature type="compositionally biased region" description="Polar residues" evidence="23">
    <location>
        <begin position="100"/>
        <end position="116"/>
    </location>
</feature>
<dbReference type="InterPro" id="IPR036388">
    <property type="entry name" value="WH-like_DNA-bd_sf"/>
</dbReference>
<dbReference type="SMART" id="SM00341">
    <property type="entry name" value="HRDC"/>
    <property type="match status" value="1"/>
</dbReference>
<keyword evidence="28" id="KW-1185">Reference proteome</keyword>
<keyword evidence="7" id="KW-0227">DNA damage</keyword>
<dbReference type="GO" id="GO:0005694">
    <property type="term" value="C:chromosome"/>
    <property type="evidence" value="ECO:0007669"/>
    <property type="project" value="TreeGrafter"/>
</dbReference>
<dbReference type="NCBIfam" id="TIGR00614">
    <property type="entry name" value="recQ_fam"/>
    <property type="match status" value="1"/>
</dbReference>
<dbReference type="PROSITE" id="PS51194">
    <property type="entry name" value="HELICASE_CTER"/>
    <property type="match status" value="1"/>
</dbReference>
<comment type="catalytic activity">
    <reaction evidence="19">
        <text>ATP + H2O = ADP + phosphate + H(+)</text>
        <dbReference type="Rhea" id="RHEA:13065"/>
        <dbReference type="ChEBI" id="CHEBI:15377"/>
        <dbReference type="ChEBI" id="CHEBI:15378"/>
        <dbReference type="ChEBI" id="CHEBI:30616"/>
        <dbReference type="ChEBI" id="CHEBI:43474"/>
        <dbReference type="ChEBI" id="CHEBI:456216"/>
    </reaction>
</comment>
<dbReference type="InterPro" id="IPR001650">
    <property type="entry name" value="Helicase_C-like"/>
</dbReference>
<feature type="region of interest" description="Disordered" evidence="23">
    <location>
        <begin position="237"/>
        <end position="262"/>
    </location>
</feature>
<dbReference type="InterPro" id="IPR036390">
    <property type="entry name" value="WH_DNA-bd_sf"/>
</dbReference>
<feature type="compositionally biased region" description="Basic residues" evidence="23">
    <location>
        <begin position="962"/>
        <end position="971"/>
    </location>
</feature>
<comment type="similarity">
    <text evidence="3">Belongs to the helicase family. RecQ subfamily.</text>
</comment>
<dbReference type="InterPro" id="IPR014001">
    <property type="entry name" value="Helicase_ATP-bd"/>
</dbReference>
<dbReference type="GO" id="GO:0046872">
    <property type="term" value="F:metal ion binding"/>
    <property type="evidence" value="ECO:0007669"/>
    <property type="project" value="UniProtKB-KW"/>
</dbReference>
<keyword evidence="13" id="KW-0234">DNA repair</keyword>
<evidence type="ECO:0000256" key="15">
    <source>
        <dbReference type="ARBA" id="ARBA00023242"/>
    </source>
</evidence>
<dbReference type="Proteomes" id="UP000789524">
    <property type="component" value="Unassembled WGS sequence"/>
</dbReference>
<dbReference type="InterPro" id="IPR032284">
    <property type="entry name" value="RecQ_Zn-bd"/>
</dbReference>
<comment type="catalytic activity">
    <reaction evidence="16">
        <text>Couples ATP hydrolysis with the unwinding of duplex DNA by translocating in the 3'-5' direction.</text>
        <dbReference type="EC" id="5.6.2.4"/>
    </reaction>
</comment>
<dbReference type="GO" id="GO:0009378">
    <property type="term" value="F:four-way junction helicase activity"/>
    <property type="evidence" value="ECO:0007669"/>
    <property type="project" value="TreeGrafter"/>
</dbReference>
<evidence type="ECO:0000256" key="11">
    <source>
        <dbReference type="ARBA" id="ARBA00022840"/>
    </source>
</evidence>
<feature type="region of interest" description="Disordered" evidence="23">
    <location>
        <begin position="100"/>
        <end position="122"/>
    </location>
</feature>
<evidence type="ECO:0000256" key="19">
    <source>
        <dbReference type="ARBA" id="ARBA00049360"/>
    </source>
</evidence>
<feature type="compositionally biased region" description="Polar residues" evidence="23">
    <location>
        <begin position="948"/>
        <end position="961"/>
    </location>
</feature>
<evidence type="ECO:0000256" key="12">
    <source>
        <dbReference type="ARBA" id="ARBA00023125"/>
    </source>
</evidence>
<evidence type="ECO:0000256" key="17">
    <source>
        <dbReference type="ARBA" id="ARBA00034808"/>
    </source>
</evidence>
<dbReference type="Pfam" id="PF09382">
    <property type="entry name" value="RQC"/>
    <property type="match status" value="1"/>
</dbReference>
<gene>
    <name evidence="27" type="ORF">DCHRY22_LOCUS12919</name>
</gene>
<dbReference type="AlphaFoldDB" id="A0A8J2R3L1"/>
<dbReference type="InterPro" id="IPR044876">
    <property type="entry name" value="HRDC_dom_sf"/>
</dbReference>
<dbReference type="GO" id="GO:0005737">
    <property type="term" value="C:cytoplasm"/>
    <property type="evidence" value="ECO:0007669"/>
    <property type="project" value="TreeGrafter"/>
</dbReference>
<keyword evidence="11" id="KW-0067">ATP-binding</keyword>
<dbReference type="PANTHER" id="PTHR13710:SF153">
    <property type="entry name" value="RECQ-LIKE DNA HELICASE BLM"/>
    <property type="match status" value="1"/>
</dbReference>
<evidence type="ECO:0000256" key="21">
    <source>
        <dbReference type="ARBA" id="ARBA00076065"/>
    </source>
</evidence>
<feature type="domain" description="Helicase C-terminal" evidence="26">
    <location>
        <begin position="526"/>
        <end position="668"/>
    </location>
</feature>
<evidence type="ECO:0000256" key="14">
    <source>
        <dbReference type="ARBA" id="ARBA00023235"/>
    </source>
</evidence>
<keyword evidence="5" id="KW-0479">Metal-binding</keyword>
<dbReference type="GO" id="GO:0006260">
    <property type="term" value="P:DNA replication"/>
    <property type="evidence" value="ECO:0007669"/>
    <property type="project" value="UniProtKB-KW"/>
</dbReference>
<evidence type="ECO:0000259" key="24">
    <source>
        <dbReference type="PROSITE" id="PS50967"/>
    </source>
</evidence>
<organism evidence="27 28">
    <name type="scientific">Danaus chrysippus</name>
    <name type="common">African queen</name>
    <dbReference type="NCBI Taxonomy" id="151541"/>
    <lineage>
        <taxon>Eukaryota</taxon>
        <taxon>Metazoa</taxon>
        <taxon>Ecdysozoa</taxon>
        <taxon>Arthropoda</taxon>
        <taxon>Hexapoda</taxon>
        <taxon>Insecta</taxon>
        <taxon>Pterygota</taxon>
        <taxon>Neoptera</taxon>
        <taxon>Endopterygota</taxon>
        <taxon>Lepidoptera</taxon>
        <taxon>Glossata</taxon>
        <taxon>Ditrysia</taxon>
        <taxon>Papilionoidea</taxon>
        <taxon>Nymphalidae</taxon>
        <taxon>Danainae</taxon>
        <taxon>Danaini</taxon>
        <taxon>Danaina</taxon>
        <taxon>Danaus</taxon>
        <taxon>Anosia</taxon>
    </lineage>
</organism>
<dbReference type="InterPro" id="IPR004589">
    <property type="entry name" value="DNA_helicase_ATP-dep_RecQ"/>
</dbReference>
<evidence type="ECO:0000256" key="18">
    <source>
        <dbReference type="ARBA" id="ARBA00044542"/>
    </source>
</evidence>
<evidence type="ECO:0000259" key="26">
    <source>
        <dbReference type="PROSITE" id="PS51194"/>
    </source>
</evidence>
<keyword evidence="10" id="KW-0862">Zinc</keyword>
<dbReference type="EC" id="5.6.2.4" evidence="17"/>
<evidence type="ECO:0000256" key="10">
    <source>
        <dbReference type="ARBA" id="ARBA00022833"/>
    </source>
</evidence>
<feature type="region of interest" description="Disordered" evidence="23">
    <location>
        <begin position="938"/>
        <end position="976"/>
    </location>
</feature>
<dbReference type="SUPFAM" id="SSF47819">
    <property type="entry name" value="HRDC-like"/>
    <property type="match status" value="1"/>
</dbReference>
<dbReference type="InterPro" id="IPR011545">
    <property type="entry name" value="DEAD/DEAH_box_helicase_dom"/>
</dbReference>
<feature type="domain" description="Helicase ATP-binding" evidence="25">
    <location>
        <begin position="320"/>
        <end position="495"/>
    </location>
</feature>
<sequence>MYIEVLEKLSDVLYVLINKLPEYERKSCISIFTFKEKLRNVSAQENVDFNNKLSPESMNLLNSIDDMTLAPTNIAENEENVEGNIDVHVQATILSDSINHQQKITKQSSESDNSSNGRKRSFVFKLPSHPGVFKTRCYSLEFYNKHNLQEGDVDGTNTIDYQSETSRHIETEALNESKDLNTATTNQINSESKVNNINDISNNSDIEFDDFDAFEDDNFQDEWSEHFKEPLDLENSLSNNEVSNTTTNINNENSTITSNEPLPVQRNLHDKSIGEFGDTRNDGITGEFDGDDYPHSIPMMETLKEKFGLTSFRPNQKQVINATLLGHDCFVLMPTGGGKSLCYQLPAILTPGVTIVISPLRSLILDQVNKLLTLDIPAASLGSDVSEAKSYAVYDGLNQQEPSIKLLYVTPEKIQSSPKFQETLARLYEKGKISRFVIDEAHCVSQWGHDFRPDYQKLGLLKKKFPNVTIMALTATATKRVRCDILYQLKVSECKWFLSSFNRPNLTYTIITDKRPKLVNKEIADLIKKKYYQQCGIVYCLSCKDCQNMADDLRRMGIPAEAYHGQLGDTVRANVQTQWLAGTIKVICATLAFGMGVDKGDVRFVIHHSVPKSIEAYYQETGRAGRDGKPADCILFYCYGDIVRQRNLYNRDRNLKENSKNVHDDNLSRITELCEDVFECRRTFVLRYLGEIFKSDNCGPRLCDNCQRRPTGEFTRQDVSDVCREIVSFVGSHEGVFARVQLADILRGSKQNRFKAMFDSPIFGRCKPWAKSDAVRLIQHMLSKKFLAEKTRVNNEMINSYLVRGPDVHKLLSKSEPIIFSMRSHTTNKLSTTVAAPLLQDVDQQIKQIEDKAYEELVEEIKNIAKESGVALWTLYPQMALRDMAEKLPETEEAMLKIPHVTNANYTKYGFRLLPITLKYSTERIKIEMTLQDQGISEAYEDEEPTAGPSTDSPQRSFRNNKSYRPRKSKPYKAGVKKTESSVLSWKALRLRLSWAQAQEHVMNRGLLVPIRLPNYNQ</sequence>
<dbReference type="SMART" id="SM00490">
    <property type="entry name" value="HELICc"/>
    <property type="match status" value="1"/>
</dbReference>
<dbReference type="PROSITE" id="PS51192">
    <property type="entry name" value="HELICASE_ATP_BIND_1"/>
    <property type="match status" value="1"/>
</dbReference>
<evidence type="ECO:0000256" key="20">
    <source>
        <dbReference type="ARBA" id="ARBA00073450"/>
    </source>
</evidence>
<dbReference type="Gene3D" id="1.10.150.80">
    <property type="entry name" value="HRDC domain"/>
    <property type="match status" value="1"/>
</dbReference>
<keyword evidence="8" id="KW-0378">Hydrolase</keyword>
<dbReference type="PROSITE" id="PS00690">
    <property type="entry name" value="DEAH_ATP_HELICASE"/>
    <property type="match status" value="1"/>
</dbReference>
<dbReference type="GO" id="GO:0003677">
    <property type="term" value="F:DNA binding"/>
    <property type="evidence" value="ECO:0007669"/>
    <property type="project" value="UniProtKB-KW"/>
</dbReference>
<evidence type="ECO:0000256" key="4">
    <source>
        <dbReference type="ARBA" id="ARBA00022705"/>
    </source>
</evidence>
<evidence type="ECO:0000256" key="8">
    <source>
        <dbReference type="ARBA" id="ARBA00022801"/>
    </source>
</evidence>
<dbReference type="SUPFAM" id="SSF52540">
    <property type="entry name" value="P-loop containing nucleoside triphosphate hydrolases"/>
    <property type="match status" value="1"/>
</dbReference>
<feature type="compositionally biased region" description="Low complexity" evidence="23">
    <location>
        <begin position="237"/>
        <end position="260"/>
    </location>
</feature>
<keyword evidence="9" id="KW-0347">Helicase</keyword>
<keyword evidence="14" id="KW-0413">Isomerase</keyword>
<dbReference type="InterPro" id="IPR010997">
    <property type="entry name" value="HRDC-like_sf"/>
</dbReference>
<keyword evidence="4" id="KW-0235">DNA replication</keyword>
<dbReference type="Gene3D" id="3.40.50.300">
    <property type="entry name" value="P-loop containing nucleotide triphosphate hydrolases"/>
    <property type="match status" value="2"/>
</dbReference>
<dbReference type="GO" id="GO:0016787">
    <property type="term" value="F:hydrolase activity"/>
    <property type="evidence" value="ECO:0007669"/>
    <property type="project" value="UniProtKB-KW"/>
</dbReference>
<evidence type="ECO:0000256" key="1">
    <source>
        <dbReference type="ARBA" id="ARBA00001947"/>
    </source>
</evidence>
<keyword evidence="12" id="KW-0238">DNA-binding</keyword>
<dbReference type="GO" id="GO:0005634">
    <property type="term" value="C:nucleus"/>
    <property type="evidence" value="ECO:0007669"/>
    <property type="project" value="UniProtKB-SubCell"/>
</dbReference>
<dbReference type="Pfam" id="PF00570">
    <property type="entry name" value="HRDC"/>
    <property type="match status" value="1"/>
</dbReference>
<dbReference type="PROSITE" id="PS50967">
    <property type="entry name" value="HRDC"/>
    <property type="match status" value="1"/>
</dbReference>
<dbReference type="PANTHER" id="PTHR13710">
    <property type="entry name" value="DNA HELICASE RECQ FAMILY MEMBER"/>
    <property type="match status" value="1"/>
</dbReference>
<evidence type="ECO:0000256" key="22">
    <source>
        <dbReference type="ARBA" id="ARBA00076271"/>
    </source>
</evidence>
<feature type="domain" description="HRDC" evidence="24">
    <location>
        <begin position="847"/>
        <end position="927"/>
    </location>
</feature>
<dbReference type="GO" id="GO:0007131">
    <property type="term" value="P:reciprocal meiotic recombination"/>
    <property type="evidence" value="ECO:0007669"/>
    <property type="project" value="UniProtKB-ARBA"/>
</dbReference>
<dbReference type="InterPro" id="IPR002121">
    <property type="entry name" value="HRDC_dom"/>
</dbReference>
<dbReference type="InterPro" id="IPR018982">
    <property type="entry name" value="RQC_domain"/>
</dbReference>
<dbReference type="Pfam" id="PF00270">
    <property type="entry name" value="DEAD"/>
    <property type="match status" value="1"/>
</dbReference>
<dbReference type="SMART" id="SM00956">
    <property type="entry name" value="RQC"/>
    <property type="match status" value="1"/>
</dbReference>
<dbReference type="GO" id="GO:0043138">
    <property type="term" value="F:3'-5' DNA helicase activity"/>
    <property type="evidence" value="ECO:0007669"/>
    <property type="project" value="UniProtKB-EC"/>
</dbReference>
<dbReference type="FunFam" id="3.40.50.300:FF:000537">
    <property type="entry name" value="Bloom syndrome RecQ-like helicase"/>
    <property type="match status" value="1"/>
</dbReference>
<evidence type="ECO:0000256" key="5">
    <source>
        <dbReference type="ARBA" id="ARBA00022723"/>
    </source>
</evidence>
<keyword evidence="6" id="KW-0547">Nucleotide-binding</keyword>
<dbReference type="GO" id="GO:0005524">
    <property type="term" value="F:ATP binding"/>
    <property type="evidence" value="ECO:0007669"/>
    <property type="project" value="UniProtKB-KW"/>
</dbReference>
<dbReference type="EMBL" id="CAKASE010000078">
    <property type="protein sequence ID" value="CAG9578900.1"/>
    <property type="molecule type" value="Genomic_DNA"/>
</dbReference>
<dbReference type="InterPro" id="IPR002464">
    <property type="entry name" value="DNA/RNA_helicase_DEAH_CS"/>
</dbReference>
<dbReference type="Pfam" id="PF16124">
    <property type="entry name" value="RecQ_Zn_bind"/>
    <property type="match status" value="1"/>
</dbReference>
<evidence type="ECO:0000256" key="16">
    <source>
        <dbReference type="ARBA" id="ARBA00034617"/>
    </source>
</evidence>
<protein>
    <recommendedName>
        <fullName evidence="20">RecQ-like DNA helicase BLM</fullName>
        <ecNumber evidence="17">5.6.2.4</ecNumber>
    </recommendedName>
    <alternativeName>
        <fullName evidence="21">Bloom syndrome protein homolog</fullName>
    </alternativeName>
    <alternativeName>
        <fullName evidence="18">DNA 3'-5' helicase BLM</fullName>
    </alternativeName>
    <alternativeName>
        <fullName evidence="22">RecQ helicase homolog</fullName>
    </alternativeName>
</protein>
<keyword evidence="15" id="KW-0539">Nucleus</keyword>
<dbReference type="OrthoDB" id="10261556at2759"/>
<evidence type="ECO:0000313" key="27">
    <source>
        <dbReference type="EMBL" id="CAG9578900.1"/>
    </source>
</evidence>
<comment type="subcellular location">
    <subcellularLocation>
        <location evidence="2">Nucleus</location>
    </subcellularLocation>
</comment>
<evidence type="ECO:0000256" key="23">
    <source>
        <dbReference type="SAM" id="MobiDB-lite"/>
    </source>
</evidence>
<proteinExistence type="inferred from homology"/>
<name>A0A8J2R3L1_9NEOP</name>
<dbReference type="SUPFAM" id="SSF46785">
    <property type="entry name" value="Winged helix' DNA-binding domain"/>
    <property type="match status" value="1"/>
</dbReference>
<reference evidence="27" key="1">
    <citation type="submission" date="2021-09" db="EMBL/GenBank/DDBJ databases">
        <authorList>
            <person name="Martin H S."/>
        </authorList>
    </citation>
    <scope>NUCLEOTIDE SEQUENCE</scope>
</reference>
<dbReference type="SMART" id="SM00487">
    <property type="entry name" value="DEXDc"/>
    <property type="match status" value="1"/>
</dbReference>
<evidence type="ECO:0000313" key="28">
    <source>
        <dbReference type="Proteomes" id="UP000789524"/>
    </source>
</evidence>
<evidence type="ECO:0000256" key="2">
    <source>
        <dbReference type="ARBA" id="ARBA00004123"/>
    </source>
</evidence>
<dbReference type="GO" id="GO:0000724">
    <property type="term" value="P:double-strand break repair via homologous recombination"/>
    <property type="evidence" value="ECO:0007669"/>
    <property type="project" value="TreeGrafter"/>
</dbReference>
<evidence type="ECO:0000256" key="6">
    <source>
        <dbReference type="ARBA" id="ARBA00022741"/>
    </source>
</evidence>
<accession>A0A8J2R3L1</accession>
<dbReference type="CDD" id="cd18794">
    <property type="entry name" value="SF2_C_RecQ"/>
    <property type="match status" value="1"/>
</dbReference>
<evidence type="ECO:0000259" key="25">
    <source>
        <dbReference type="PROSITE" id="PS51192"/>
    </source>
</evidence>
<evidence type="ECO:0000256" key="7">
    <source>
        <dbReference type="ARBA" id="ARBA00022763"/>
    </source>
</evidence>
<dbReference type="FunFam" id="3.40.50.300:FF:000340">
    <property type="entry name" value="Bloom syndrome, RecQ helicase"/>
    <property type="match status" value="1"/>
</dbReference>
<evidence type="ECO:0000256" key="9">
    <source>
        <dbReference type="ARBA" id="ARBA00022806"/>
    </source>
</evidence>
<comment type="cofactor">
    <cofactor evidence="1">
        <name>Zn(2+)</name>
        <dbReference type="ChEBI" id="CHEBI:29105"/>
    </cofactor>
</comment>
<dbReference type="Pfam" id="PF00271">
    <property type="entry name" value="Helicase_C"/>
    <property type="match status" value="1"/>
</dbReference>
<comment type="caution">
    <text evidence="27">The sequence shown here is derived from an EMBL/GenBank/DDBJ whole genome shotgun (WGS) entry which is preliminary data.</text>
</comment>
<dbReference type="InterPro" id="IPR027417">
    <property type="entry name" value="P-loop_NTPase"/>
</dbReference>
<evidence type="ECO:0000256" key="3">
    <source>
        <dbReference type="ARBA" id="ARBA00005446"/>
    </source>
</evidence>
<evidence type="ECO:0000256" key="13">
    <source>
        <dbReference type="ARBA" id="ARBA00023204"/>
    </source>
</evidence>